<keyword evidence="1" id="KW-1133">Transmembrane helix</keyword>
<keyword evidence="1" id="KW-0472">Membrane</keyword>
<keyword evidence="3" id="KW-1185">Reference proteome</keyword>
<sequence>MNFIKESSKKYVFAIILLVGAITIALTERLGFSNPDYAFRTWLTIIVTPWALGYLINELIKYQKLPSIIKLKKDTIEHLIDEENKEYSLTDLEWLIIYQKDDCYKFNFKTIEGENLKTGFDYSKKNRTLDHEIKVSPKNLDEKIEINTLDNHPYFESNSNWNTDEVLVYKLKTAT</sequence>
<evidence type="ECO:0000313" key="2">
    <source>
        <dbReference type="EMBL" id="MBL4913473.1"/>
    </source>
</evidence>
<feature type="transmembrane region" description="Helical" evidence="1">
    <location>
        <begin position="37"/>
        <end position="56"/>
    </location>
</feature>
<dbReference type="EMBL" id="JAESVD010000005">
    <property type="protein sequence ID" value="MBL4913473.1"/>
    <property type="molecule type" value="Genomic_DNA"/>
</dbReference>
<organism evidence="2 3">
    <name type="scientific">Shewanella schlegeliana</name>
    <dbReference type="NCBI Taxonomy" id="190308"/>
    <lineage>
        <taxon>Bacteria</taxon>
        <taxon>Pseudomonadati</taxon>
        <taxon>Pseudomonadota</taxon>
        <taxon>Gammaproteobacteria</taxon>
        <taxon>Alteromonadales</taxon>
        <taxon>Shewanellaceae</taxon>
        <taxon>Shewanella</taxon>
    </lineage>
</organism>
<evidence type="ECO:0000313" key="3">
    <source>
        <dbReference type="Proteomes" id="UP000604898"/>
    </source>
</evidence>
<reference evidence="2 3" key="1">
    <citation type="submission" date="2021-01" db="EMBL/GenBank/DDBJ databases">
        <title>Genome sequence of Shewanella schlegeliana JCM 11561.</title>
        <authorList>
            <person name="Zhang H."/>
            <person name="Li C."/>
        </authorList>
    </citation>
    <scope>NUCLEOTIDE SEQUENCE [LARGE SCALE GENOMIC DNA]</scope>
    <source>
        <strain evidence="2 3">JCM 11561</strain>
    </source>
</reference>
<keyword evidence="1" id="KW-0812">Transmembrane</keyword>
<name>A0ABS1SY42_9GAMM</name>
<protein>
    <recommendedName>
        <fullName evidence="4">SMODS-associating 2TM beta-strand rich effector domain-containing protein</fullName>
    </recommendedName>
</protein>
<dbReference type="Proteomes" id="UP000604898">
    <property type="component" value="Unassembled WGS sequence"/>
</dbReference>
<evidence type="ECO:0000256" key="1">
    <source>
        <dbReference type="SAM" id="Phobius"/>
    </source>
</evidence>
<evidence type="ECO:0008006" key="4">
    <source>
        <dbReference type="Google" id="ProtNLM"/>
    </source>
</evidence>
<comment type="caution">
    <text evidence="2">The sequence shown here is derived from an EMBL/GenBank/DDBJ whole genome shotgun (WGS) entry which is preliminary data.</text>
</comment>
<gene>
    <name evidence="2" type="ORF">JMA39_10005</name>
</gene>
<accession>A0ABS1SY42</accession>
<proteinExistence type="predicted"/>
<dbReference type="RefSeq" id="WP_202721740.1">
    <property type="nucleotide sequence ID" value="NZ_JAESVD010000005.1"/>
</dbReference>